<dbReference type="CDD" id="cd14210">
    <property type="entry name" value="PKc_DYRK"/>
    <property type="match status" value="1"/>
</dbReference>
<feature type="compositionally biased region" description="Low complexity" evidence="12">
    <location>
        <begin position="770"/>
        <end position="788"/>
    </location>
</feature>
<dbReference type="EC" id="2.7.12.1" evidence="2"/>
<protein>
    <recommendedName>
        <fullName evidence="2">dual-specificity kinase</fullName>
        <ecNumber evidence="2">2.7.12.1</ecNumber>
    </recommendedName>
</protein>
<dbReference type="GO" id="GO:0004712">
    <property type="term" value="F:protein serine/threonine/tyrosine kinase activity"/>
    <property type="evidence" value="ECO:0007669"/>
    <property type="project" value="UniProtKB-EC"/>
</dbReference>
<dbReference type="SMART" id="SM00220">
    <property type="entry name" value="S_TKc"/>
    <property type="match status" value="1"/>
</dbReference>
<evidence type="ECO:0000256" key="4">
    <source>
        <dbReference type="ARBA" id="ARBA00022679"/>
    </source>
</evidence>
<dbReference type="GO" id="GO:0004674">
    <property type="term" value="F:protein serine/threonine kinase activity"/>
    <property type="evidence" value="ECO:0007669"/>
    <property type="project" value="UniProtKB-KW"/>
</dbReference>
<dbReference type="SUPFAM" id="SSF56112">
    <property type="entry name" value="Protein kinase-like (PK-like)"/>
    <property type="match status" value="1"/>
</dbReference>
<feature type="compositionally biased region" description="Polar residues" evidence="12">
    <location>
        <begin position="844"/>
        <end position="888"/>
    </location>
</feature>
<dbReference type="PANTHER" id="PTHR24058:SF22">
    <property type="entry name" value="DUAL SPECIFICITY TYROSINE-PHOSPHORYLATION-REGULATED KINASE 4"/>
    <property type="match status" value="1"/>
</dbReference>
<feature type="region of interest" description="Disordered" evidence="12">
    <location>
        <begin position="130"/>
        <end position="176"/>
    </location>
</feature>
<sequence length="1106" mass="120894">MLSYTADQTRVPDAPAVGQFTMTRHTASDRSPLQPVLQPESVTHMNANPPYNTSNLHGTIGYCDTTLSPDASSPYSNVRTCTQDRYPYAVGTPVHNNIRAPQQNIYNFPVSATVGGIATHDIAVPSTPLSSCLSPTVPTVHRRRVPKPSLLPLPKSPLESNSQPTSTNLFAIDPSSPTRYYAHDPQRRGAATSRADHFQLPATPGSVPPFAGNAIHMIQQSNVEPNDCRNIIDKRYYGGLAAAVAEPKPPPPPGQAAKFVNQPQEVGYGNGDNKSPGNMLPTAKSSPSTKLAVNAEAAFRNYKDMLTSYEQREVLSYQEIYFVGQPGVEKIGSVKRRVPEGHVEDKNVYNYGYDDARGDYILIPRDHVAYRYEIVGLLGKGSFGQVVKCFDHKIKQMVALKIIRNKKRFEKQGVVEVKVLDRLKQEDADDKYHIIHMREHFYFRGHLCISTELLGINLYEWLKAGGFRGVHQGVIRTFTHQILKCMLLLAHTHIVHCDLKPENVLLKDLNILQPSPRDCNVFPELAGSSSNINSEATAQYPKDFDPNSPAYLIKVIDFGSSCFDSEKVYTYVQSRFYRSPEVILGVTYGVGIDMWSLGCILVELYTGYPLFPGENEQEQLACIMEVRGIPEWGFVERGSRRKLFFDSNGQPRLAPNSKGKKRRPNSKPLQSLLRAADPAFLHFVERCLAWDPERRMTPLDALNHEWITGASSVSSSADASLLRLSALSLQGISYATSNNNPPQQSIQVQSANVSRRKPVEQLSAFHSIASPQRSQQPQQQSLYLTQPPGSKAPPPLTQFNAISALARKQPNGVSRSITQTSSYAGVASSGAIVSPVKRESVISKSLSDSNSLGGDTSSGSRSKYGQKQQETVVINTTTRQRSSPKSSYSTQQHWTSSSPSSLHSNSAQTLGRSAQINSKSLYSTNFDGSPVHSYTHLPQQVRGGLVTALLSNSPSVASSRTSTQSSIVSSNSGTSTKYSHMLPQINPSSGVASAHSRAIQQQLLEQRYCEPVGVTLDRATQHILQSSYAQGQLRQQAQQQPLTYSTMGRGPFVEASCDMNVGAATMKLSNTGLGGNGGSIVAMTSGHSSSGDSGAGGSYTQSKTWR</sequence>
<evidence type="ECO:0000256" key="3">
    <source>
        <dbReference type="ARBA" id="ARBA00022527"/>
    </source>
</evidence>
<keyword evidence="3" id="KW-0723">Serine/threonine-protein kinase</keyword>
<gene>
    <name evidence="14" type="ORF">SeLEV6574_g06107</name>
</gene>
<evidence type="ECO:0000256" key="9">
    <source>
        <dbReference type="ARBA" id="ARBA00049308"/>
    </source>
</evidence>
<dbReference type="InterPro" id="IPR011009">
    <property type="entry name" value="Kinase-like_dom_sf"/>
</dbReference>
<feature type="compositionally biased region" description="Low complexity" evidence="12">
    <location>
        <begin position="130"/>
        <end position="139"/>
    </location>
</feature>
<evidence type="ECO:0000313" key="14">
    <source>
        <dbReference type="EMBL" id="TPX41400.1"/>
    </source>
</evidence>
<dbReference type="InterPro" id="IPR050494">
    <property type="entry name" value="Ser_Thr_dual-spec_kinase"/>
</dbReference>
<feature type="region of interest" description="Disordered" evidence="12">
    <location>
        <begin position="768"/>
        <end position="797"/>
    </location>
</feature>
<dbReference type="InterPro" id="IPR042521">
    <property type="entry name" value="DYRK"/>
</dbReference>
<dbReference type="Gene3D" id="3.30.200.20">
    <property type="entry name" value="Phosphorylase Kinase, domain 1"/>
    <property type="match status" value="1"/>
</dbReference>
<dbReference type="PANTHER" id="PTHR24058">
    <property type="entry name" value="DUAL SPECIFICITY PROTEIN KINASE"/>
    <property type="match status" value="1"/>
</dbReference>
<dbReference type="PROSITE" id="PS00108">
    <property type="entry name" value="PROTEIN_KINASE_ST"/>
    <property type="match status" value="1"/>
</dbReference>
<evidence type="ECO:0000256" key="1">
    <source>
        <dbReference type="ARBA" id="ARBA00008867"/>
    </source>
</evidence>
<comment type="catalytic activity">
    <reaction evidence="10">
        <text>L-tyrosyl-[protein] + ATP = O-phospho-L-tyrosyl-[protein] + ADP + H(+)</text>
        <dbReference type="Rhea" id="RHEA:10596"/>
        <dbReference type="Rhea" id="RHEA-COMP:10136"/>
        <dbReference type="Rhea" id="RHEA-COMP:20101"/>
        <dbReference type="ChEBI" id="CHEBI:15378"/>
        <dbReference type="ChEBI" id="CHEBI:30616"/>
        <dbReference type="ChEBI" id="CHEBI:46858"/>
        <dbReference type="ChEBI" id="CHEBI:61978"/>
        <dbReference type="ChEBI" id="CHEBI:456216"/>
        <dbReference type="EC" id="2.7.12.1"/>
    </reaction>
</comment>
<feature type="domain" description="Protein kinase" evidence="13">
    <location>
        <begin position="372"/>
        <end position="707"/>
    </location>
</feature>
<dbReference type="GO" id="GO:0005856">
    <property type="term" value="C:cytoskeleton"/>
    <property type="evidence" value="ECO:0007669"/>
    <property type="project" value="TreeGrafter"/>
</dbReference>
<evidence type="ECO:0000256" key="2">
    <source>
        <dbReference type="ARBA" id="ARBA00013203"/>
    </source>
</evidence>
<evidence type="ECO:0000256" key="11">
    <source>
        <dbReference type="PROSITE-ProRule" id="PRU10141"/>
    </source>
</evidence>
<name>A0A507CQP8_9FUNG</name>
<dbReference type="PROSITE" id="PS50011">
    <property type="entry name" value="PROTEIN_KINASE_DOM"/>
    <property type="match status" value="1"/>
</dbReference>
<dbReference type="InterPro" id="IPR000719">
    <property type="entry name" value="Prot_kinase_dom"/>
</dbReference>
<dbReference type="InterPro" id="IPR008271">
    <property type="entry name" value="Ser/Thr_kinase_AS"/>
</dbReference>
<comment type="catalytic activity">
    <reaction evidence="8">
        <text>L-seryl-[protein] + ATP = O-phospho-L-seryl-[protein] + ADP + H(+)</text>
        <dbReference type="Rhea" id="RHEA:17989"/>
        <dbReference type="Rhea" id="RHEA-COMP:9863"/>
        <dbReference type="Rhea" id="RHEA-COMP:11604"/>
        <dbReference type="ChEBI" id="CHEBI:15378"/>
        <dbReference type="ChEBI" id="CHEBI:29999"/>
        <dbReference type="ChEBI" id="CHEBI:30616"/>
        <dbReference type="ChEBI" id="CHEBI:83421"/>
        <dbReference type="ChEBI" id="CHEBI:456216"/>
        <dbReference type="EC" id="2.7.12.1"/>
    </reaction>
</comment>
<feature type="region of interest" description="Disordered" evidence="12">
    <location>
        <begin position="1084"/>
        <end position="1106"/>
    </location>
</feature>
<feature type="compositionally biased region" description="Polar residues" evidence="12">
    <location>
        <begin position="159"/>
        <end position="169"/>
    </location>
</feature>
<evidence type="ECO:0000256" key="12">
    <source>
        <dbReference type="SAM" id="MobiDB-lite"/>
    </source>
</evidence>
<feature type="region of interest" description="Disordered" evidence="12">
    <location>
        <begin position="955"/>
        <end position="976"/>
    </location>
</feature>
<dbReference type="VEuPathDB" id="FungiDB:SeMB42_g02746"/>
<dbReference type="AlphaFoldDB" id="A0A507CQP8"/>
<keyword evidence="4" id="KW-0808">Transferase</keyword>
<feature type="compositionally biased region" description="Low complexity" evidence="12">
    <location>
        <begin position="889"/>
        <end position="906"/>
    </location>
</feature>
<dbReference type="Proteomes" id="UP000320475">
    <property type="component" value="Unassembled WGS sequence"/>
</dbReference>
<organism evidence="14 15">
    <name type="scientific">Synchytrium endobioticum</name>
    <dbReference type="NCBI Taxonomy" id="286115"/>
    <lineage>
        <taxon>Eukaryota</taxon>
        <taxon>Fungi</taxon>
        <taxon>Fungi incertae sedis</taxon>
        <taxon>Chytridiomycota</taxon>
        <taxon>Chytridiomycota incertae sedis</taxon>
        <taxon>Chytridiomycetes</taxon>
        <taxon>Synchytriales</taxon>
        <taxon>Synchytriaceae</taxon>
        <taxon>Synchytrium</taxon>
    </lineage>
</organism>
<reference evidence="14 15" key="1">
    <citation type="journal article" date="2019" name="Sci. Rep.">
        <title>Comparative genomics of chytrid fungi reveal insights into the obligate biotrophic and pathogenic lifestyle of Synchytrium endobioticum.</title>
        <authorList>
            <person name="van de Vossenberg B.T.L.H."/>
            <person name="Warris S."/>
            <person name="Nguyen H.D.T."/>
            <person name="van Gent-Pelzer M.P.E."/>
            <person name="Joly D.L."/>
            <person name="van de Geest H.C."/>
            <person name="Bonants P.J.M."/>
            <person name="Smith D.S."/>
            <person name="Levesque C.A."/>
            <person name="van der Lee T.A.J."/>
        </authorList>
    </citation>
    <scope>NUCLEOTIDE SEQUENCE [LARGE SCALE GENOMIC DNA]</scope>
    <source>
        <strain evidence="14 15">LEV6574</strain>
    </source>
</reference>
<keyword evidence="6" id="KW-0418">Kinase</keyword>
<dbReference type="GO" id="GO:0005737">
    <property type="term" value="C:cytoplasm"/>
    <property type="evidence" value="ECO:0007669"/>
    <property type="project" value="TreeGrafter"/>
</dbReference>
<dbReference type="Gene3D" id="3.30.10.30">
    <property type="entry name" value="DYRK"/>
    <property type="match status" value="1"/>
</dbReference>
<evidence type="ECO:0000256" key="5">
    <source>
        <dbReference type="ARBA" id="ARBA00022741"/>
    </source>
</evidence>
<dbReference type="PROSITE" id="PS00107">
    <property type="entry name" value="PROTEIN_KINASE_ATP"/>
    <property type="match status" value="1"/>
</dbReference>
<feature type="binding site" evidence="11">
    <location>
        <position position="401"/>
    </location>
    <ligand>
        <name>ATP</name>
        <dbReference type="ChEBI" id="CHEBI:30616"/>
    </ligand>
</feature>
<dbReference type="EMBL" id="QEAM01000323">
    <property type="protein sequence ID" value="TPX41400.1"/>
    <property type="molecule type" value="Genomic_DNA"/>
</dbReference>
<dbReference type="OrthoDB" id="9332038at2759"/>
<feature type="region of interest" description="Disordered" evidence="12">
    <location>
        <begin position="647"/>
        <end position="667"/>
    </location>
</feature>
<evidence type="ECO:0000256" key="6">
    <source>
        <dbReference type="ARBA" id="ARBA00022777"/>
    </source>
</evidence>
<dbReference type="InterPro" id="IPR017441">
    <property type="entry name" value="Protein_kinase_ATP_BS"/>
</dbReference>
<dbReference type="Pfam" id="PF00069">
    <property type="entry name" value="Pkinase"/>
    <property type="match status" value="1"/>
</dbReference>
<evidence type="ECO:0000256" key="8">
    <source>
        <dbReference type="ARBA" id="ARBA00049003"/>
    </source>
</evidence>
<comment type="catalytic activity">
    <reaction evidence="9">
        <text>L-threonyl-[protein] + ATP = O-phospho-L-threonyl-[protein] + ADP + H(+)</text>
        <dbReference type="Rhea" id="RHEA:46608"/>
        <dbReference type="Rhea" id="RHEA-COMP:11060"/>
        <dbReference type="Rhea" id="RHEA-COMP:11605"/>
        <dbReference type="ChEBI" id="CHEBI:15378"/>
        <dbReference type="ChEBI" id="CHEBI:30013"/>
        <dbReference type="ChEBI" id="CHEBI:30616"/>
        <dbReference type="ChEBI" id="CHEBI:61977"/>
        <dbReference type="ChEBI" id="CHEBI:456216"/>
        <dbReference type="EC" id="2.7.12.1"/>
    </reaction>
</comment>
<proteinExistence type="inferred from homology"/>
<comment type="caution">
    <text evidence="14">The sequence shown here is derived from an EMBL/GenBank/DDBJ whole genome shotgun (WGS) entry which is preliminary data.</text>
</comment>
<feature type="region of interest" description="Disordered" evidence="12">
    <location>
        <begin position="844"/>
        <end position="911"/>
    </location>
</feature>
<accession>A0A507CQP8</accession>
<evidence type="ECO:0000259" key="13">
    <source>
        <dbReference type="PROSITE" id="PS50011"/>
    </source>
</evidence>
<keyword evidence="5 11" id="KW-0547">Nucleotide-binding</keyword>
<dbReference type="Gene3D" id="1.10.510.10">
    <property type="entry name" value="Transferase(Phosphotransferase) domain 1"/>
    <property type="match status" value="1"/>
</dbReference>
<dbReference type="GO" id="GO:0005524">
    <property type="term" value="F:ATP binding"/>
    <property type="evidence" value="ECO:0007669"/>
    <property type="project" value="UniProtKB-UniRule"/>
</dbReference>
<evidence type="ECO:0000313" key="15">
    <source>
        <dbReference type="Proteomes" id="UP000320475"/>
    </source>
</evidence>
<keyword evidence="7 11" id="KW-0067">ATP-binding</keyword>
<comment type="similarity">
    <text evidence="1">Belongs to the protein kinase superfamily. CMGC Ser/Thr protein kinase family. MNB/DYRK subfamily.</text>
</comment>
<evidence type="ECO:0000256" key="10">
    <source>
        <dbReference type="ARBA" id="ARBA00051680"/>
    </source>
</evidence>
<evidence type="ECO:0000256" key="7">
    <source>
        <dbReference type="ARBA" id="ARBA00022840"/>
    </source>
</evidence>